<dbReference type="SUPFAM" id="SSF48350">
    <property type="entry name" value="GTPase activation domain, GAP"/>
    <property type="match status" value="1"/>
</dbReference>
<organism evidence="4 5">
    <name type="scientific">Naumovozyma dairenensis (strain ATCC 10597 / BCRC 20456 / CBS 421 / NBRC 0211 / NRRL Y-12639)</name>
    <name type="common">Saccharomyces dairenensis</name>
    <dbReference type="NCBI Taxonomy" id="1071378"/>
    <lineage>
        <taxon>Eukaryota</taxon>
        <taxon>Fungi</taxon>
        <taxon>Dikarya</taxon>
        <taxon>Ascomycota</taxon>
        <taxon>Saccharomycotina</taxon>
        <taxon>Saccharomycetes</taxon>
        <taxon>Saccharomycetales</taxon>
        <taxon>Saccharomycetaceae</taxon>
        <taxon>Naumovozyma</taxon>
    </lineage>
</organism>
<proteinExistence type="predicted"/>
<dbReference type="PROSITE" id="PS50238">
    <property type="entry name" value="RHOGAP"/>
    <property type="match status" value="1"/>
</dbReference>
<dbReference type="GO" id="GO:0060237">
    <property type="term" value="P:regulation of fungal-type cell wall organization"/>
    <property type="evidence" value="ECO:0007669"/>
    <property type="project" value="TreeGrafter"/>
</dbReference>
<keyword evidence="5" id="KW-1185">Reference proteome</keyword>
<dbReference type="STRING" id="1071378.G0W7P2"/>
<dbReference type="GO" id="GO:0005096">
    <property type="term" value="F:GTPase activator activity"/>
    <property type="evidence" value="ECO:0007669"/>
    <property type="project" value="UniProtKB-KW"/>
</dbReference>
<dbReference type="HOGENOM" id="CLU_444869_0_0_1"/>
<dbReference type="KEGG" id="ndi:NDAI_0C01420"/>
<dbReference type="InterPro" id="IPR000198">
    <property type="entry name" value="RhoGAP_dom"/>
</dbReference>
<dbReference type="RefSeq" id="XP_003669046.1">
    <property type="nucleotide sequence ID" value="XM_003668998.1"/>
</dbReference>
<feature type="domain" description="Rho-GAP" evidence="3">
    <location>
        <begin position="81"/>
        <end position="315"/>
    </location>
</feature>
<dbReference type="PANTHER" id="PTHR15228">
    <property type="entry name" value="SPERMATHECAL PHYSIOLOGY VARIANT"/>
    <property type="match status" value="1"/>
</dbReference>
<feature type="region of interest" description="Disordered" evidence="2">
    <location>
        <begin position="1"/>
        <end position="42"/>
    </location>
</feature>
<accession>G0W7P2</accession>
<dbReference type="AlphaFoldDB" id="G0W7P2"/>
<gene>
    <name evidence="4" type="primary">NDAI0C01420</name>
    <name evidence="4" type="ordered locus">NDAI_0C01420</name>
</gene>
<evidence type="ECO:0000259" key="3">
    <source>
        <dbReference type="PROSITE" id="PS50238"/>
    </source>
</evidence>
<feature type="region of interest" description="Disordered" evidence="2">
    <location>
        <begin position="389"/>
        <end position="522"/>
    </location>
</feature>
<dbReference type="OrthoDB" id="3196451at2759"/>
<dbReference type="GO" id="GO:0007165">
    <property type="term" value="P:signal transduction"/>
    <property type="evidence" value="ECO:0007669"/>
    <property type="project" value="InterPro"/>
</dbReference>
<dbReference type="GeneID" id="11496700"/>
<dbReference type="SMART" id="SM00324">
    <property type="entry name" value="RhoGAP"/>
    <property type="match status" value="1"/>
</dbReference>
<feature type="compositionally biased region" description="Polar residues" evidence="2">
    <location>
        <begin position="402"/>
        <end position="429"/>
    </location>
</feature>
<feature type="region of interest" description="Disordered" evidence="2">
    <location>
        <begin position="321"/>
        <end position="371"/>
    </location>
</feature>
<dbReference type="Proteomes" id="UP000000689">
    <property type="component" value="Chromosome 3"/>
</dbReference>
<dbReference type="InterPro" id="IPR008936">
    <property type="entry name" value="Rho_GTPase_activation_prot"/>
</dbReference>
<feature type="compositionally biased region" description="Acidic residues" evidence="2">
    <location>
        <begin position="499"/>
        <end position="519"/>
    </location>
</feature>
<dbReference type="eggNOG" id="KOG2710">
    <property type="taxonomic scope" value="Eukaryota"/>
</dbReference>
<protein>
    <recommendedName>
        <fullName evidence="3">Rho-GAP domain-containing protein</fullName>
    </recommendedName>
</protein>
<sequence length="614" mass="69351">MPDSKLQIPSIKIQNPQSNTITSSSTENKEMMTTTSPQSPILSPSEFKNYRDTFITTQNDFKGKIFGTSLHESLKLAHAQVILQDELISFGSIPIVVAKCGSYLKTNGLKTSGIFRIGGNNKRVRELQNIFCDPSQDFGLKFDEWDHYSIHDVATLLKRYLNNLDEPLISLNLYEGFREPLRKRQDIIDYLNAKETEKQDIEEQIPTDDNIEEEEQFEMTRYKKKLARDIREAIAEYEDLFTKLPNERKQLTIYLLDLLNLFVRQSDVNLMTAKNLSAIFQPSILSHPNHDMDPVEYELSRSVVEFLIVHSYKLLPHLVKDTKKSQKQDNATRQQSKDEKSSPNTFGEQVNSPILIPSKTSSNDTNPSPILKGDNLLLSPIASPKVTITTTPTHSKFPKLNIFSTSPVSNSSKRSPQRSIDSSLLTPVTSPVIGMMNAKELTIPRGEPNKNRRKSSGGSSSNNGTTHRHSSGGLKFFSWIQGKSKETNERPNIVIPEDALTDGDDDDEEERQINDDDNDNTINKLEHLSSSFSYNPGAERPSRPQISFSDPHITTIQNAAASSGTIFLEPSLSPPTHPYHERRRGSWLQRLNKKTLTPQVLIKIDSDMKININV</sequence>
<dbReference type="EMBL" id="HE580269">
    <property type="protein sequence ID" value="CCD23803.1"/>
    <property type="molecule type" value="Genomic_DNA"/>
</dbReference>
<evidence type="ECO:0000313" key="4">
    <source>
        <dbReference type="EMBL" id="CCD23803.1"/>
    </source>
</evidence>
<evidence type="ECO:0000313" key="5">
    <source>
        <dbReference type="Proteomes" id="UP000000689"/>
    </source>
</evidence>
<feature type="compositionally biased region" description="Polar residues" evidence="2">
    <location>
        <begin position="342"/>
        <end position="368"/>
    </location>
</feature>
<evidence type="ECO:0000256" key="2">
    <source>
        <dbReference type="SAM" id="MobiDB-lite"/>
    </source>
</evidence>
<dbReference type="InterPro" id="IPR051025">
    <property type="entry name" value="RhoGAP"/>
</dbReference>
<dbReference type="Pfam" id="PF00620">
    <property type="entry name" value="RhoGAP"/>
    <property type="match status" value="2"/>
</dbReference>
<keyword evidence="1" id="KW-0343">GTPase activation</keyword>
<dbReference type="PANTHER" id="PTHR15228:SF25">
    <property type="entry name" value="F-BAR DOMAIN-CONTAINING PROTEIN"/>
    <property type="match status" value="1"/>
</dbReference>
<dbReference type="Gene3D" id="1.10.555.10">
    <property type="entry name" value="Rho GTPase activation protein"/>
    <property type="match status" value="1"/>
</dbReference>
<name>G0W7P2_NAUDC</name>
<reference evidence="4 5" key="1">
    <citation type="journal article" date="2011" name="Proc. Natl. Acad. Sci. U.S.A.">
        <title>Evolutionary erosion of yeast sex chromosomes by mating-type switching accidents.</title>
        <authorList>
            <person name="Gordon J.L."/>
            <person name="Armisen D."/>
            <person name="Proux-Wera E."/>
            <person name="Oheigeartaigh S.S."/>
            <person name="Byrne K.P."/>
            <person name="Wolfe K.H."/>
        </authorList>
    </citation>
    <scope>NUCLEOTIDE SEQUENCE [LARGE SCALE GENOMIC DNA]</scope>
    <source>
        <strain evidence="5">ATCC 10597 / BCRC 20456 / CBS 421 / NBRC 0211 / NRRL Y-12639</strain>
    </source>
</reference>
<evidence type="ECO:0000256" key="1">
    <source>
        <dbReference type="ARBA" id="ARBA00022468"/>
    </source>
</evidence>
<feature type="compositionally biased region" description="Polar residues" evidence="2">
    <location>
        <begin position="12"/>
        <end position="42"/>
    </location>
</feature>
<dbReference type="GO" id="GO:0005938">
    <property type="term" value="C:cell cortex"/>
    <property type="evidence" value="ECO:0007669"/>
    <property type="project" value="TreeGrafter"/>
</dbReference>